<evidence type="ECO:0000256" key="1">
    <source>
        <dbReference type="SAM" id="MobiDB-lite"/>
    </source>
</evidence>
<gene>
    <name evidence="2" type="ORF">FCC1311_067112</name>
</gene>
<dbReference type="CDD" id="cd20404">
    <property type="entry name" value="Tudor_Agenet_AtEML-like"/>
    <property type="match status" value="1"/>
</dbReference>
<protein>
    <submittedName>
        <fullName evidence="2">Histone-lysine N-methyltransferase TRX1</fullName>
    </submittedName>
</protein>
<dbReference type="InParanoid" id="A0A2R5GQ63"/>
<dbReference type="AlphaFoldDB" id="A0A2R5GQ63"/>
<proteinExistence type="predicted"/>
<name>A0A2R5GQ63_9STRA</name>
<dbReference type="Proteomes" id="UP000241890">
    <property type="component" value="Unassembled WGS sequence"/>
</dbReference>
<dbReference type="OrthoDB" id="116701at2759"/>
<comment type="caution">
    <text evidence="2">The sequence shown here is derived from an EMBL/GenBank/DDBJ whole genome shotgun (WGS) entry which is preliminary data.</text>
</comment>
<sequence>MRFYGFAVGPGTTPLGESVPRRYRLDDTGSAQSSPSPNAVEDEYELVPYMLGMPEDDGGRANARSAHPTKAHGADEMSPEEMLKRGEKDPAFALKLLGTRVELKWSSGRWYRGTICEYNESLRKHHVVYDDGDERWYHLNEMIYRFVKDDEEWVKC</sequence>
<keyword evidence="2" id="KW-0489">Methyltransferase</keyword>
<dbReference type="EMBL" id="BEYU01000077">
    <property type="protein sequence ID" value="GBG30491.1"/>
    <property type="molecule type" value="Genomic_DNA"/>
</dbReference>
<feature type="region of interest" description="Disordered" evidence="1">
    <location>
        <begin position="55"/>
        <end position="84"/>
    </location>
</feature>
<organism evidence="2 3">
    <name type="scientific">Hondaea fermentalgiana</name>
    <dbReference type="NCBI Taxonomy" id="2315210"/>
    <lineage>
        <taxon>Eukaryota</taxon>
        <taxon>Sar</taxon>
        <taxon>Stramenopiles</taxon>
        <taxon>Bigyra</taxon>
        <taxon>Labyrinthulomycetes</taxon>
        <taxon>Thraustochytrida</taxon>
        <taxon>Thraustochytriidae</taxon>
        <taxon>Hondaea</taxon>
    </lineage>
</organism>
<keyword evidence="2" id="KW-0808">Transferase</keyword>
<dbReference type="GO" id="GO:0032259">
    <property type="term" value="P:methylation"/>
    <property type="evidence" value="ECO:0007669"/>
    <property type="project" value="UniProtKB-KW"/>
</dbReference>
<dbReference type="SUPFAM" id="SSF63748">
    <property type="entry name" value="Tudor/PWWP/MBT"/>
    <property type="match status" value="1"/>
</dbReference>
<dbReference type="Gene3D" id="2.30.30.140">
    <property type="match status" value="1"/>
</dbReference>
<reference evidence="2 3" key="1">
    <citation type="submission" date="2017-12" db="EMBL/GenBank/DDBJ databases">
        <title>Sequencing, de novo assembly and annotation of complete genome of a new Thraustochytrid species, strain FCC1311.</title>
        <authorList>
            <person name="Sedici K."/>
            <person name="Godart F."/>
            <person name="Aiese Cigliano R."/>
            <person name="Sanseverino W."/>
            <person name="Barakat M."/>
            <person name="Ortet P."/>
            <person name="Marechal E."/>
            <person name="Cagnac O."/>
            <person name="Amato A."/>
        </authorList>
    </citation>
    <scope>NUCLEOTIDE SEQUENCE [LARGE SCALE GENOMIC DNA]</scope>
</reference>
<evidence type="ECO:0000313" key="2">
    <source>
        <dbReference type="EMBL" id="GBG30491.1"/>
    </source>
</evidence>
<evidence type="ECO:0000313" key="3">
    <source>
        <dbReference type="Proteomes" id="UP000241890"/>
    </source>
</evidence>
<keyword evidence="3" id="KW-1185">Reference proteome</keyword>
<dbReference type="GO" id="GO:0008168">
    <property type="term" value="F:methyltransferase activity"/>
    <property type="evidence" value="ECO:0007669"/>
    <property type="project" value="UniProtKB-KW"/>
</dbReference>
<feature type="region of interest" description="Disordered" evidence="1">
    <location>
        <begin position="15"/>
        <end position="40"/>
    </location>
</feature>
<accession>A0A2R5GQ63</accession>